<evidence type="ECO:0000256" key="2">
    <source>
        <dbReference type="ARBA" id="ARBA00001927"/>
    </source>
</evidence>
<comment type="caution">
    <text evidence="17">The sequence shown here is derived from an EMBL/GenBank/DDBJ whole genome shotgun (WGS) entry which is preliminary data.</text>
</comment>
<proteinExistence type="inferred from homology"/>
<dbReference type="SUPFAM" id="SSF56235">
    <property type="entry name" value="N-terminal nucleophile aminohydrolases (Ntn hydrolases)"/>
    <property type="match status" value="1"/>
</dbReference>
<feature type="region of interest" description="Disordered" evidence="15">
    <location>
        <begin position="1"/>
        <end position="62"/>
    </location>
</feature>
<reference evidence="18" key="1">
    <citation type="journal article" date="2019" name="Int. J. Syst. Evol. Microbiol.">
        <title>The Global Catalogue of Microorganisms (GCM) 10K type strain sequencing project: providing services to taxonomists for standard genome sequencing and annotation.</title>
        <authorList>
            <consortium name="The Broad Institute Genomics Platform"/>
            <consortium name="The Broad Institute Genome Sequencing Center for Infectious Disease"/>
            <person name="Wu L."/>
            <person name="Ma J."/>
        </authorList>
    </citation>
    <scope>NUCLEOTIDE SEQUENCE [LARGE SCALE GENOMIC DNA]</scope>
    <source>
        <strain evidence="18">CGMCC 1.7064</strain>
    </source>
</reference>
<dbReference type="InterPro" id="IPR013785">
    <property type="entry name" value="Aldolase_TIM"/>
</dbReference>
<keyword evidence="6" id="KW-0288">FMN</keyword>
<dbReference type="Pfam" id="PF04898">
    <property type="entry name" value="Glu_syn_central"/>
    <property type="match status" value="1"/>
</dbReference>
<dbReference type="InterPro" id="IPR006982">
    <property type="entry name" value="Glu_synth_centr_N"/>
</dbReference>
<name>A0ABQ2M7M1_9MICC</name>
<keyword evidence="11" id="KW-0411">Iron-sulfur</keyword>
<dbReference type="Pfam" id="PF01645">
    <property type="entry name" value="Glu_synthase"/>
    <property type="match status" value="1"/>
</dbReference>
<evidence type="ECO:0000256" key="7">
    <source>
        <dbReference type="ARBA" id="ARBA00022723"/>
    </source>
</evidence>
<evidence type="ECO:0000256" key="11">
    <source>
        <dbReference type="ARBA" id="ARBA00023014"/>
    </source>
</evidence>
<comment type="cofactor">
    <cofactor evidence="1">
        <name>FMN</name>
        <dbReference type="ChEBI" id="CHEBI:58210"/>
    </cofactor>
</comment>
<keyword evidence="18" id="KW-1185">Reference proteome</keyword>
<protein>
    <submittedName>
        <fullName evidence="17">Glutamate synthase</fullName>
    </submittedName>
</protein>
<keyword evidence="7" id="KW-0479">Metal-binding</keyword>
<accession>A0ABQ2M7M1</accession>
<keyword evidence="13" id="KW-0003">3Fe-4S</keyword>
<evidence type="ECO:0000256" key="10">
    <source>
        <dbReference type="ARBA" id="ARBA00023004"/>
    </source>
</evidence>
<dbReference type="Gene3D" id="2.160.20.60">
    <property type="entry name" value="Glutamate synthase, alpha subunit, C-terminal domain"/>
    <property type="match status" value="1"/>
</dbReference>
<dbReference type="Pfam" id="PF01493">
    <property type="entry name" value="GXGXG"/>
    <property type="match status" value="1"/>
</dbReference>
<evidence type="ECO:0000256" key="3">
    <source>
        <dbReference type="ARBA" id="ARBA00009716"/>
    </source>
</evidence>
<feature type="compositionally biased region" description="Low complexity" evidence="15">
    <location>
        <begin position="27"/>
        <end position="36"/>
    </location>
</feature>
<keyword evidence="9" id="KW-0560">Oxidoreductase</keyword>
<dbReference type="CDD" id="cd00713">
    <property type="entry name" value="GltS"/>
    <property type="match status" value="1"/>
</dbReference>
<evidence type="ECO:0000256" key="8">
    <source>
        <dbReference type="ARBA" id="ARBA00022962"/>
    </source>
</evidence>
<evidence type="ECO:0000259" key="16">
    <source>
        <dbReference type="PROSITE" id="PS51278"/>
    </source>
</evidence>
<evidence type="ECO:0000313" key="17">
    <source>
        <dbReference type="EMBL" id="GGO47896.1"/>
    </source>
</evidence>
<evidence type="ECO:0000256" key="6">
    <source>
        <dbReference type="ARBA" id="ARBA00022643"/>
    </source>
</evidence>
<dbReference type="InterPro" id="IPR029055">
    <property type="entry name" value="Ntn_hydrolases_N"/>
</dbReference>
<evidence type="ECO:0000256" key="14">
    <source>
        <dbReference type="ARBA" id="ARBA00029440"/>
    </source>
</evidence>
<dbReference type="SUPFAM" id="SSF51395">
    <property type="entry name" value="FMN-linked oxidoreductases"/>
    <property type="match status" value="1"/>
</dbReference>
<organism evidence="17 18">
    <name type="scientific">Citricoccus zhacaiensis</name>
    <dbReference type="NCBI Taxonomy" id="489142"/>
    <lineage>
        <taxon>Bacteria</taxon>
        <taxon>Bacillati</taxon>
        <taxon>Actinomycetota</taxon>
        <taxon>Actinomycetes</taxon>
        <taxon>Micrococcales</taxon>
        <taxon>Micrococcaceae</taxon>
        <taxon>Citricoccus</taxon>
    </lineage>
</organism>
<evidence type="ECO:0000256" key="4">
    <source>
        <dbReference type="ARBA" id="ARBA00022605"/>
    </source>
</evidence>
<dbReference type="InterPro" id="IPR036485">
    <property type="entry name" value="Glu_synth_asu_C_sf"/>
</dbReference>
<dbReference type="CDD" id="cd02808">
    <property type="entry name" value="GltS_FMN"/>
    <property type="match status" value="1"/>
</dbReference>
<comment type="cofactor">
    <cofactor evidence="2">
        <name>[3Fe-4S] cluster</name>
        <dbReference type="ChEBI" id="CHEBI:21137"/>
    </cofactor>
</comment>
<gene>
    <name evidence="17" type="ORF">GCM10010977_26220</name>
</gene>
<dbReference type="CDD" id="cd00982">
    <property type="entry name" value="gltB_C"/>
    <property type="match status" value="1"/>
</dbReference>
<dbReference type="InterPro" id="IPR050711">
    <property type="entry name" value="ET-N_metabolism_enzyme"/>
</dbReference>
<evidence type="ECO:0000256" key="12">
    <source>
        <dbReference type="ARBA" id="ARBA00023164"/>
    </source>
</evidence>
<dbReference type="InterPro" id="IPR002932">
    <property type="entry name" value="Glu_synthdom"/>
</dbReference>
<dbReference type="InterPro" id="IPR002489">
    <property type="entry name" value="Glu_synth_asu_C"/>
</dbReference>
<comment type="similarity">
    <text evidence="3">Belongs to the glutamate synthase family.</text>
</comment>
<evidence type="ECO:0000313" key="18">
    <source>
        <dbReference type="Proteomes" id="UP000642509"/>
    </source>
</evidence>
<dbReference type="PROSITE" id="PS51278">
    <property type="entry name" value="GATASE_TYPE_2"/>
    <property type="match status" value="1"/>
</dbReference>
<dbReference type="Proteomes" id="UP000642509">
    <property type="component" value="Unassembled WGS sequence"/>
</dbReference>
<dbReference type="InterPro" id="IPR017932">
    <property type="entry name" value="GATase_2_dom"/>
</dbReference>
<feature type="domain" description="Glutamine amidotransferase type-2" evidence="16">
    <location>
        <begin position="81"/>
        <end position="470"/>
    </location>
</feature>
<keyword evidence="12" id="KW-0314">Glutamate biosynthesis</keyword>
<dbReference type="PANTHER" id="PTHR11938">
    <property type="entry name" value="FAD NADPH DEHYDROGENASE/OXIDOREDUCTASE"/>
    <property type="match status" value="1"/>
</dbReference>
<sequence length="1594" mass="172133">MTLRRDDQYVRPPQGQPAEAGHPVQSATPARPATPAETHRPLPDDSAPEALGRDPKNPFNRFSAIPAEQGLYRPDAETDNCGLAVISTLRGTPGHDIVQHALVALRNLEHRGGVGGDDGTGDGAGLLLQIPDAFFREVVDFDLPDAGNYAAGTAFLPQDAAERRECVDGIQERAAEEGLVVLGWRDVPVDTDVLGASARAVMPHFSQLFLALDPSVGATAGDSLDARVFRVRKRTQNKFGVYFPSLSTQTIVYKGMLSTAQLEPFYPDLSDERFATSLAVVHSRFSTNTFPSWPLAQPFRAIAHNGEINTVKGNRNWMRARQSQLASSVLGEEPEKLYPICTPGASDSANFDEVAELLMLAGRPLSHVVMMMIPEAWENHESMDPDRRAFYEYHSMLMEPWDGPAAVAFTDGRQVGAVLDRNGLRPARYWVTDDGLVVLASEVGVLPLEPSRIVRKGRVAPGRMFLVDTAAGRIIEDNEVKAEVASANPWREWVRENLIDLADLPEREHVNYSSTSVAHRQRTFGYTTEELRLLIGPMAEKGAEPLGAMGTDTPIAVLSKRPRLLFDYFTQSFAQVTNPPLDSIREELVTSMRTSIGPDGNLLSTERVRTNHVNLEFPVIDNDQLAKIANLRSEGGQPGDQPGGKPGGKVALKVRGLYRVDGGSAGLRDRLTEICEQVSAAVNRGVQYIVLSDRDSNAQWAPIPSLLLLSAVHHHLLSSANRTRASLLVEAGDVREVHHVAVLIGYGASAVNPYLAMESAEDLVRTGAITGVTRAEAVANLIKALGKGVQKIMSKMGISTVASYCGAQTFEAIGLSRPLVDRYFAGTHTPMGGVGLGVIAAENEQRHWAAYPPDGNDIDPYRELESGGEYQWRRDGPPHLFNPETVFRLQHATRTRQYGIFKDYTQRVDEQAKDLMTLRGLLTLKTGVRQPVPLDEVEPVSEIVKRFSTGAMSYGSISREAHETLAIAMNRLGGKSNTGEGGEDPERLLDPERRSAIKQIASGRFGVTSLYLATADDLQIKMAQGAKPGEGGQLMGTKVYPWVASTRHSTPGVSLVSPPPHHDIYSIEDLAELIYDLKRSNPAARVHVKLVSESGVGTVAAGVTKAKADVVLISGHDGGTGASPLNSLKHAGAPWELGLAEAQQTLMLNGLRDRVVVQVDGQLKTGRDVVIAALLGAEEFGFATAPLVVSGCIMMRVCHLDTCPVGVATQNPELRSRFTGQPEFVVTFFEFIAQEVREYLAELGFRSIDEAIGHIEVLDRDATRNHWKTEDLDLSGILAGYDPADPAKARQLSNTHGQNHELDQHFDNDLITLAEPAIANGAPVEVTKRIVNTDRAAGTMLGYHVTKARLLDELPADTITVNLTGEAGQSLGAFLPAGITLRLQGDANDYVAKGLSGGRIVVRPDASAGFAAEDNVVAGNVIGYGATSGEVFLRGRVGERFLVRNSGATAVVEGIGDHGCEYMTGGQALILGRTGRNFGAGMSGGTAWVLDLDETTLNPLAVEQHDLLLLEPRAEDREAIIGLLERHRAETGSPVAAHLLSDLEADPEAVMARFTTVLPATYDAVLKTRAAVIDEGLDPDGDAAWGRIVEATRG</sequence>
<evidence type="ECO:0000256" key="15">
    <source>
        <dbReference type="SAM" id="MobiDB-lite"/>
    </source>
</evidence>
<evidence type="ECO:0000256" key="5">
    <source>
        <dbReference type="ARBA" id="ARBA00022630"/>
    </source>
</evidence>
<dbReference type="NCBIfam" id="NF008730">
    <property type="entry name" value="PRK11750.1"/>
    <property type="match status" value="1"/>
</dbReference>
<dbReference type="RefSeq" id="WP_188806618.1">
    <property type="nucleotide sequence ID" value="NZ_BAAAOU010000007.1"/>
</dbReference>
<evidence type="ECO:0000256" key="13">
    <source>
        <dbReference type="ARBA" id="ARBA00023291"/>
    </source>
</evidence>
<dbReference type="Gene3D" id="3.60.20.10">
    <property type="entry name" value="Glutamine Phosphoribosylpyrophosphate, subunit 1, domain 1"/>
    <property type="match status" value="1"/>
</dbReference>
<keyword evidence="10" id="KW-0408">Iron</keyword>
<evidence type="ECO:0000256" key="1">
    <source>
        <dbReference type="ARBA" id="ARBA00001917"/>
    </source>
</evidence>
<keyword evidence="4" id="KW-0028">Amino-acid biosynthesis</keyword>
<dbReference type="EMBL" id="BMLQ01000008">
    <property type="protein sequence ID" value="GGO47896.1"/>
    <property type="molecule type" value="Genomic_DNA"/>
</dbReference>
<evidence type="ECO:0000256" key="9">
    <source>
        <dbReference type="ARBA" id="ARBA00023002"/>
    </source>
</evidence>
<dbReference type="PANTHER" id="PTHR11938:SF133">
    <property type="entry name" value="GLUTAMATE SYNTHASE (NADH)"/>
    <property type="match status" value="1"/>
</dbReference>
<keyword evidence="5" id="KW-0285">Flavoprotein</keyword>
<dbReference type="Gene3D" id="3.20.20.70">
    <property type="entry name" value="Aldolase class I"/>
    <property type="match status" value="2"/>
</dbReference>
<dbReference type="Pfam" id="PF00310">
    <property type="entry name" value="GATase_2"/>
    <property type="match status" value="1"/>
</dbReference>
<comment type="pathway">
    <text evidence="14">Amino-acid biosynthesis.</text>
</comment>
<dbReference type="SUPFAM" id="SSF69336">
    <property type="entry name" value="Alpha subunit of glutamate synthase, C-terminal domain"/>
    <property type="match status" value="1"/>
</dbReference>
<keyword evidence="8" id="KW-0315">Glutamine amidotransferase</keyword>